<organism evidence="2 3">
    <name type="scientific">Aliivibrio sifiae</name>
    <dbReference type="NCBI Taxonomy" id="566293"/>
    <lineage>
        <taxon>Bacteria</taxon>
        <taxon>Pseudomonadati</taxon>
        <taxon>Pseudomonadota</taxon>
        <taxon>Gammaproteobacteria</taxon>
        <taxon>Vibrionales</taxon>
        <taxon>Vibrionaceae</taxon>
        <taxon>Aliivibrio</taxon>
    </lineage>
</organism>
<proteinExistence type="predicted"/>
<dbReference type="Proteomes" id="UP000239273">
    <property type="component" value="Unassembled WGS sequence"/>
</dbReference>
<evidence type="ECO:0000313" key="4">
    <source>
        <dbReference type="Proteomes" id="UP001156660"/>
    </source>
</evidence>
<comment type="caution">
    <text evidence="2">The sequence shown here is derived from an EMBL/GenBank/DDBJ whole genome shotgun (WGS) entry which is preliminary data.</text>
</comment>
<keyword evidence="4" id="KW-1185">Reference proteome</keyword>
<name>A0A2S7X7Z5_9GAMM</name>
<gene>
    <name evidence="2" type="ORF">BTO23_15280</name>
    <name evidence="1" type="ORF">GCM10007855_40750</name>
</gene>
<protein>
    <submittedName>
        <fullName evidence="2">Uncharacterized protein</fullName>
    </submittedName>
</protein>
<dbReference type="EMBL" id="MSCP01000002">
    <property type="protein sequence ID" value="PQJ87469.1"/>
    <property type="molecule type" value="Genomic_DNA"/>
</dbReference>
<dbReference type="RefSeq" id="WP_105063941.1">
    <property type="nucleotide sequence ID" value="NZ_BSOU01000027.1"/>
</dbReference>
<reference evidence="2 3" key="2">
    <citation type="submission" date="2016-12" db="EMBL/GenBank/DDBJ databases">
        <title>Diversity of luminous bacteria.</title>
        <authorList>
            <person name="Yoshizawa S."/>
            <person name="Kogure K."/>
        </authorList>
    </citation>
    <scope>NUCLEOTIDE SEQUENCE [LARGE SCALE GENOMIC DNA]</scope>
    <source>
        <strain evidence="2 3">NBRC 105001</strain>
    </source>
</reference>
<reference evidence="1" key="4">
    <citation type="submission" date="2023-01" db="EMBL/GenBank/DDBJ databases">
        <title>Draft genome sequence of Aliivibrio sifiae strain NBRC 105001.</title>
        <authorList>
            <person name="Sun Q."/>
            <person name="Mori K."/>
        </authorList>
    </citation>
    <scope>NUCLEOTIDE SEQUENCE</scope>
    <source>
        <strain evidence="1">NBRC 105001</strain>
    </source>
</reference>
<dbReference type="Proteomes" id="UP001156660">
    <property type="component" value="Unassembled WGS sequence"/>
</dbReference>
<dbReference type="AlphaFoldDB" id="A0A2S7X7Z5"/>
<evidence type="ECO:0000313" key="3">
    <source>
        <dbReference type="Proteomes" id="UP000239273"/>
    </source>
</evidence>
<evidence type="ECO:0000313" key="2">
    <source>
        <dbReference type="EMBL" id="PQJ87469.1"/>
    </source>
</evidence>
<reference evidence="4" key="3">
    <citation type="journal article" date="2019" name="Int. J. Syst. Evol. Microbiol.">
        <title>The Global Catalogue of Microorganisms (GCM) 10K type strain sequencing project: providing services to taxonomists for standard genome sequencing and annotation.</title>
        <authorList>
            <consortium name="The Broad Institute Genomics Platform"/>
            <consortium name="The Broad Institute Genome Sequencing Center for Infectious Disease"/>
            <person name="Wu L."/>
            <person name="Ma J."/>
        </authorList>
    </citation>
    <scope>NUCLEOTIDE SEQUENCE [LARGE SCALE GENOMIC DNA]</scope>
    <source>
        <strain evidence="4">NBRC 105001</strain>
    </source>
</reference>
<dbReference type="OrthoDB" id="9973686at2"/>
<reference evidence="1" key="1">
    <citation type="journal article" date="2014" name="Int. J. Syst. Evol. Microbiol.">
        <title>Complete genome of a new Firmicutes species belonging to the dominant human colonic microbiota ('Ruminococcus bicirculans') reveals two chromosomes and a selective capacity to utilize plant glucans.</title>
        <authorList>
            <consortium name="NISC Comparative Sequencing Program"/>
            <person name="Wegmann U."/>
            <person name="Louis P."/>
            <person name="Goesmann A."/>
            <person name="Henrissat B."/>
            <person name="Duncan S.H."/>
            <person name="Flint H.J."/>
        </authorList>
    </citation>
    <scope>NUCLEOTIDE SEQUENCE</scope>
    <source>
        <strain evidence="1">NBRC 105001</strain>
    </source>
</reference>
<evidence type="ECO:0000313" key="1">
    <source>
        <dbReference type="EMBL" id="GLR77200.1"/>
    </source>
</evidence>
<dbReference type="EMBL" id="BSOU01000027">
    <property type="protein sequence ID" value="GLR77200.1"/>
    <property type="molecule type" value="Genomic_DNA"/>
</dbReference>
<sequence length="66" mass="7889">MNKVNELEKMTKEELLKYDKLIDSTISMLLTESESNSRTKSNQARMRLDTWDRKRSELDDFLYNKG</sequence>
<accession>A0A2S7X7Z5</accession>